<dbReference type="RefSeq" id="WP_084445704.1">
    <property type="nucleotide sequence ID" value="NZ_FWWW01000070.1"/>
</dbReference>
<proteinExistence type="predicted"/>
<feature type="signal peptide" evidence="1">
    <location>
        <begin position="1"/>
        <end position="22"/>
    </location>
</feature>
<evidence type="ECO:0000313" key="3">
    <source>
        <dbReference type="Proteomes" id="UP000192266"/>
    </source>
</evidence>
<dbReference type="PROSITE" id="PS51257">
    <property type="entry name" value="PROKAR_LIPOPROTEIN"/>
    <property type="match status" value="1"/>
</dbReference>
<dbReference type="AlphaFoldDB" id="A0A1W1VR56"/>
<evidence type="ECO:0000313" key="2">
    <source>
        <dbReference type="EMBL" id="SMB95828.1"/>
    </source>
</evidence>
<reference evidence="2 3" key="1">
    <citation type="submission" date="2017-04" db="EMBL/GenBank/DDBJ databases">
        <authorList>
            <person name="Afonso C.L."/>
            <person name="Miller P.J."/>
            <person name="Scott M.A."/>
            <person name="Spackman E."/>
            <person name="Goraichik I."/>
            <person name="Dimitrov K.M."/>
            <person name="Suarez D.L."/>
            <person name="Swayne D.E."/>
        </authorList>
    </citation>
    <scope>NUCLEOTIDE SEQUENCE [LARGE SCALE GENOMIC DNA]</scope>
    <source>
        <strain evidence="2 3">DSM 11622</strain>
    </source>
</reference>
<sequence length="254" mass="28368">MSNRLFLLFLVTITLGSCARKAVPTKTVIPPTTSAVRANNVEFRSLSAKGKAQIEQNGNKLPNANLTLRIRRDSVIWISVSVAGFEGVRASITQDSVRVLNKLQREYYVGDFAYLSRQLNVPVSFAQVQALLLGNYLPATDGVEPMITMEGTTQRVQYNQASLFIEQLIEMSLGKLQKLSVRDEASKNNLLVNYSDFRMLMPTNQSFAHNTLLQVQQANGQNKSSAAINYRNVDVDTERLDFPFSVPSGYVRKK</sequence>
<gene>
    <name evidence="2" type="ORF">SAMN00120144_0480</name>
</gene>
<feature type="chain" id="PRO_5012461461" description="DUF4292 domain-containing protein" evidence="1">
    <location>
        <begin position="23"/>
        <end position="254"/>
    </location>
</feature>
<protein>
    <recommendedName>
        <fullName evidence="4">DUF4292 domain-containing protein</fullName>
    </recommendedName>
</protein>
<organism evidence="2 3">
    <name type="scientific">Hymenobacter roseosalivarius DSM 11622</name>
    <dbReference type="NCBI Taxonomy" id="645990"/>
    <lineage>
        <taxon>Bacteria</taxon>
        <taxon>Pseudomonadati</taxon>
        <taxon>Bacteroidota</taxon>
        <taxon>Cytophagia</taxon>
        <taxon>Cytophagales</taxon>
        <taxon>Hymenobacteraceae</taxon>
        <taxon>Hymenobacter</taxon>
    </lineage>
</organism>
<dbReference type="OrthoDB" id="849114at2"/>
<keyword evidence="3" id="KW-1185">Reference proteome</keyword>
<dbReference type="Proteomes" id="UP000192266">
    <property type="component" value="Unassembled WGS sequence"/>
</dbReference>
<accession>A0A1W1VR56</accession>
<dbReference type="Pfam" id="PF14125">
    <property type="entry name" value="DUF4292"/>
    <property type="match status" value="1"/>
</dbReference>
<evidence type="ECO:0008006" key="4">
    <source>
        <dbReference type="Google" id="ProtNLM"/>
    </source>
</evidence>
<dbReference type="STRING" id="645990.SAMN00120144_0480"/>
<dbReference type="InterPro" id="IPR025634">
    <property type="entry name" value="DUF4292"/>
</dbReference>
<evidence type="ECO:0000256" key="1">
    <source>
        <dbReference type="SAM" id="SignalP"/>
    </source>
</evidence>
<keyword evidence="1" id="KW-0732">Signal</keyword>
<dbReference type="EMBL" id="FWWW01000070">
    <property type="protein sequence ID" value="SMB95828.1"/>
    <property type="molecule type" value="Genomic_DNA"/>
</dbReference>
<name>A0A1W1VR56_9BACT</name>